<dbReference type="InterPro" id="IPR045679">
    <property type="entry name" value="DUF6199"/>
</dbReference>
<keyword evidence="1" id="KW-0812">Transmembrane</keyword>
<keyword evidence="1" id="KW-0472">Membrane</keyword>
<feature type="domain" description="DUF6199" evidence="2">
    <location>
        <begin position="3"/>
        <end position="57"/>
    </location>
</feature>
<proteinExistence type="predicted"/>
<accession>A0ABW3L394</accession>
<dbReference type="RefSeq" id="WP_386059407.1">
    <property type="nucleotide sequence ID" value="NZ_JBHTKL010000005.1"/>
</dbReference>
<evidence type="ECO:0000256" key="1">
    <source>
        <dbReference type="SAM" id="Phobius"/>
    </source>
</evidence>
<dbReference type="Proteomes" id="UP001596990">
    <property type="component" value="Unassembled WGS sequence"/>
</dbReference>
<sequence>MLLGVFFLIIGILMITQTRKVWELTDGKRSRNATGPTPFYLWTNRLIGVCFIVVGVINIQDYLA</sequence>
<keyword evidence="1" id="KW-1133">Transmembrane helix</keyword>
<name>A0ABW3L394_9BACI</name>
<evidence type="ECO:0000313" key="4">
    <source>
        <dbReference type="Proteomes" id="UP001596990"/>
    </source>
</evidence>
<comment type="caution">
    <text evidence="3">The sequence shown here is derived from an EMBL/GenBank/DDBJ whole genome shotgun (WGS) entry which is preliminary data.</text>
</comment>
<dbReference type="EMBL" id="JBHTKL010000005">
    <property type="protein sequence ID" value="MFD1019468.1"/>
    <property type="molecule type" value="Genomic_DNA"/>
</dbReference>
<keyword evidence="4" id="KW-1185">Reference proteome</keyword>
<organism evidence="3 4">
    <name type="scientific">Thalassobacillus hwangdonensis</name>
    <dbReference type="NCBI Taxonomy" id="546108"/>
    <lineage>
        <taxon>Bacteria</taxon>
        <taxon>Bacillati</taxon>
        <taxon>Bacillota</taxon>
        <taxon>Bacilli</taxon>
        <taxon>Bacillales</taxon>
        <taxon>Bacillaceae</taxon>
        <taxon>Thalassobacillus</taxon>
    </lineage>
</organism>
<evidence type="ECO:0000313" key="3">
    <source>
        <dbReference type="EMBL" id="MFD1019468.1"/>
    </source>
</evidence>
<protein>
    <submittedName>
        <fullName evidence="3">DUF6199 family natural product biosynthesis protein</fullName>
    </submittedName>
</protein>
<evidence type="ECO:0000259" key="2">
    <source>
        <dbReference type="Pfam" id="PF19701"/>
    </source>
</evidence>
<dbReference type="Pfam" id="PF19701">
    <property type="entry name" value="DUF6199"/>
    <property type="match status" value="1"/>
</dbReference>
<reference evidence="4" key="1">
    <citation type="journal article" date="2019" name="Int. J. Syst. Evol. Microbiol.">
        <title>The Global Catalogue of Microorganisms (GCM) 10K type strain sequencing project: providing services to taxonomists for standard genome sequencing and annotation.</title>
        <authorList>
            <consortium name="The Broad Institute Genomics Platform"/>
            <consortium name="The Broad Institute Genome Sequencing Center for Infectious Disease"/>
            <person name="Wu L."/>
            <person name="Ma J."/>
        </authorList>
    </citation>
    <scope>NUCLEOTIDE SEQUENCE [LARGE SCALE GENOMIC DNA]</scope>
    <source>
        <strain evidence="4">CCUG 56607</strain>
    </source>
</reference>
<feature type="transmembrane region" description="Helical" evidence="1">
    <location>
        <begin position="42"/>
        <end position="59"/>
    </location>
</feature>
<gene>
    <name evidence="3" type="ORF">ACFQ2J_09830</name>
</gene>